<sequence length="408" mass="46661">MISQYPERTGSGVYFRSVIKELSKLNYIQSALYAVNSGDKFDLGGIGVEREYVLEFGTDEIPFNIPGMSDTMPYKSVKYCDMTEDMMEVWKQSFKEKILESVEDYKPDVVVTHHLWAMTGLVAELIKDIPVIAFCHGTDIRQLKKGCKYRDYIVKNCRKLDWVYALSSEQKQDISELYGIDREKIEVIGGGFDSEKFHLANLESTLKKDRVKAVYVGKLSYSKGVSSLLKAYEKLEDDLELILVGNAEGEEGERVMAEIRKCEKKLTLKGQVSQDELADLFRDSDLFVLPSFYEGLSLVTVEALASGLRVVVSRLNGIHEYLGEALNDSGLIEYVQLPKLKNVDEPVEDGLEEFEEGIRMAIERQISRLDRIKDREKFTELYPLILEKAWNGIARKLDKKMKSLEFRQ</sequence>
<reference evidence="4 5" key="1">
    <citation type="submission" date="2016-09" db="EMBL/GenBank/DDBJ databases">
        <title>Genome sequence of Eubacterium angustum.</title>
        <authorList>
            <person name="Poehlein A."/>
            <person name="Daniel R."/>
        </authorList>
    </citation>
    <scope>NUCLEOTIDE SEQUENCE [LARGE SCALE GENOMIC DNA]</scope>
    <source>
        <strain evidence="4 5">DSM 1989</strain>
    </source>
</reference>
<dbReference type="InterPro" id="IPR001296">
    <property type="entry name" value="Glyco_trans_1"/>
</dbReference>
<dbReference type="STRING" id="39480.EUAN_17500"/>
<dbReference type="RefSeq" id="WP_071063897.1">
    <property type="nucleotide sequence ID" value="NZ_MKIE01000007.1"/>
</dbReference>
<feature type="domain" description="Glycosyltransferase subfamily 4-like N-terminal" evidence="3">
    <location>
        <begin position="93"/>
        <end position="195"/>
    </location>
</feature>
<dbReference type="PANTHER" id="PTHR46401">
    <property type="entry name" value="GLYCOSYLTRANSFERASE WBBK-RELATED"/>
    <property type="match status" value="1"/>
</dbReference>
<evidence type="ECO:0000259" key="3">
    <source>
        <dbReference type="Pfam" id="PF13439"/>
    </source>
</evidence>
<protein>
    <submittedName>
        <fullName evidence="4">Capsular glucan synthase</fullName>
        <ecNumber evidence="4">2.4.1.21</ecNumber>
    </submittedName>
</protein>
<evidence type="ECO:0000256" key="1">
    <source>
        <dbReference type="ARBA" id="ARBA00022679"/>
    </source>
</evidence>
<dbReference type="EC" id="2.4.1.21" evidence="4"/>
<dbReference type="GO" id="GO:0009103">
    <property type="term" value="P:lipopolysaccharide biosynthetic process"/>
    <property type="evidence" value="ECO:0007669"/>
    <property type="project" value="TreeGrafter"/>
</dbReference>
<dbReference type="SUPFAM" id="SSF53756">
    <property type="entry name" value="UDP-Glycosyltransferase/glycogen phosphorylase"/>
    <property type="match status" value="1"/>
</dbReference>
<proteinExistence type="predicted"/>
<keyword evidence="4" id="KW-0328">Glycosyltransferase</keyword>
<keyword evidence="1 4" id="KW-0808">Transferase</keyword>
<evidence type="ECO:0000313" key="5">
    <source>
        <dbReference type="Proteomes" id="UP000180254"/>
    </source>
</evidence>
<gene>
    <name evidence="4" type="primary">glgA_2</name>
    <name evidence="4" type="ORF">EUAN_17500</name>
</gene>
<dbReference type="CDD" id="cd03801">
    <property type="entry name" value="GT4_PimA-like"/>
    <property type="match status" value="1"/>
</dbReference>
<feature type="domain" description="Glycosyl transferase family 1" evidence="2">
    <location>
        <begin position="205"/>
        <end position="326"/>
    </location>
</feature>
<accession>A0A1S1V6J3</accession>
<dbReference type="InterPro" id="IPR028098">
    <property type="entry name" value="Glyco_trans_4-like_N"/>
</dbReference>
<name>A0A1S1V6J3_9FIRM</name>
<evidence type="ECO:0000259" key="2">
    <source>
        <dbReference type="Pfam" id="PF00534"/>
    </source>
</evidence>
<dbReference type="PANTHER" id="PTHR46401:SF2">
    <property type="entry name" value="GLYCOSYLTRANSFERASE WBBK-RELATED"/>
    <property type="match status" value="1"/>
</dbReference>
<dbReference type="Pfam" id="PF13439">
    <property type="entry name" value="Glyco_transf_4"/>
    <property type="match status" value="1"/>
</dbReference>
<dbReference type="EMBL" id="MKIE01000007">
    <property type="protein sequence ID" value="OHW61747.1"/>
    <property type="molecule type" value="Genomic_DNA"/>
</dbReference>
<evidence type="ECO:0000313" key="4">
    <source>
        <dbReference type="EMBL" id="OHW61747.1"/>
    </source>
</evidence>
<dbReference type="Pfam" id="PF00534">
    <property type="entry name" value="Glycos_transf_1"/>
    <property type="match status" value="1"/>
</dbReference>
<keyword evidence="5" id="KW-1185">Reference proteome</keyword>
<dbReference type="AlphaFoldDB" id="A0A1S1V6J3"/>
<dbReference type="Gene3D" id="3.40.50.2000">
    <property type="entry name" value="Glycogen Phosphorylase B"/>
    <property type="match status" value="2"/>
</dbReference>
<organism evidence="4 5">
    <name type="scientific">Andreesenia angusta</name>
    <dbReference type="NCBI Taxonomy" id="39480"/>
    <lineage>
        <taxon>Bacteria</taxon>
        <taxon>Bacillati</taxon>
        <taxon>Bacillota</taxon>
        <taxon>Tissierellia</taxon>
        <taxon>Tissierellales</taxon>
        <taxon>Gottschalkiaceae</taxon>
        <taxon>Andreesenia</taxon>
    </lineage>
</organism>
<comment type="caution">
    <text evidence="4">The sequence shown here is derived from an EMBL/GenBank/DDBJ whole genome shotgun (WGS) entry which is preliminary data.</text>
</comment>
<dbReference type="GO" id="GO:0009011">
    <property type="term" value="F:alpha-1,4-glucan glucosyltransferase (ADP-glucose donor) activity"/>
    <property type="evidence" value="ECO:0007669"/>
    <property type="project" value="UniProtKB-EC"/>
</dbReference>
<dbReference type="Proteomes" id="UP000180254">
    <property type="component" value="Unassembled WGS sequence"/>
</dbReference>